<evidence type="ECO:0000313" key="4">
    <source>
        <dbReference type="EMBL" id="SOC37282.1"/>
    </source>
</evidence>
<keyword evidence="2" id="KW-0812">Transmembrane</keyword>
<keyword evidence="3" id="KW-0732">Signal</keyword>
<name>A0A285U620_9BACL</name>
<feature type="transmembrane region" description="Helical" evidence="2">
    <location>
        <begin position="111"/>
        <end position="136"/>
    </location>
</feature>
<keyword evidence="5" id="KW-1185">Reference proteome</keyword>
<feature type="region of interest" description="Disordered" evidence="1">
    <location>
        <begin position="42"/>
        <end position="81"/>
    </location>
</feature>
<evidence type="ECO:0008006" key="6">
    <source>
        <dbReference type="Google" id="ProtNLM"/>
    </source>
</evidence>
<evidence type="ECO:0000256" key="1">
    <source>
        <dbReference type="SAM" id="MobiDB-lite"/>
    </source>
</evidence>
<dbReference type="Proteomes" id="UP000219252">
    <property type="component" value="Unassembled WGS sequence"/>
</dbReference>
<feature type="compositionally biased region" description="Low complexity" evidence="1">
    <location>
        <begin position="52"/>
        <end position="81"/>
    </location>
</feature>
<accession>A0A285U620</accession>
<evidence type="ECO:0000256" key="2">
    <source>
        <dbReference type="SAM" id="Phobius"/>
    </source>
</evidence>
<organism evidence="4 5">
    <name type="scientific">Ureibacillus acetophenoni</name>
    <dbReference type="NCBI Taxonomy" id="614649"/>
    <lineage>
        <taxon>Bacteria</taxon>
        <taxon>Bacillati</taxon>
        <taxon>Bacillota</taxon>
        <taxon>Bacilli</taxon>
        <taxon>Bacillales</taxon>
        <taxon>Caryophanaceae</taxon>
        <taxon>Ureibacillus</taxon>
    </lineage>
</organism>
<dbReference type="AlphaFoldDB" id="A0A285U620"/>
<protein>
    <recommendedName>
        <fullName evidence="6">Preprotein translocase subunit Tim44</fullName>
    </recommendedName>
</protein>
<sequence length="153" mass="16378">MKKLSILLSATFLAFTLVFSSVGTVLLFGDDVQTAEAKSYKSGKKGFTSTPKSNNSNIQNKDNNTNTSNVNKSNTNTTNKGGFNSGGLMKGLMVGGLAGLLFGSLFSDMGLIGNILGFAINAIAIVVVLALCVKIFQMITRRKDKEVTENWRK</sequence>
<feature type="chain" id="PRO_5039137196" description="Preprotein translocase subunit Tim44" evidence="3">
    <location>
        <begin position="21"/>
        <end position="153"/>
    </location>
</feature>
<keyword evidence="2" id="KW-1133">Transmembrane helix</keyword>
<feature type="signal peptide" evidence="3">
    <location>
        <begin position="1"/>
        <end position="20"/>
    </location>
</feature>
<dbReference type="OrthoDB" id="2737013at2"/>
<evidence type="ECO:0000313" key="5">
    <source>
        <dbReference type="Proteomes" id="UP000219252"/>
    </source>
</evidence>
<dbReference type="EMBL" id="OBQC01000003">
    <property type="protein sequence ID" value="SOC37282.1"/>
    <property type="molecule type" value="Genomic_DNA"/>
</dbReference>
<dbReference type="RefSeq" id="WP_097148767.1">
    <property type="nucleotide sequence ID" value="NZ_OBQC01000003.1"/>
</dbReference>
<keyword evidence="2" id="KW-0472">Membrane</keyword>
<evidence type="ECO:0000256" key="3">
    <source>
        <dbReference type="SAM" id="SignalP"/>
    </source>
</evidence>
<reference evidence="5" key="1">
    <citation type="submission" date="2017-08" db="EMBL/GenBank/DDBJ databases">
        <authorList>
            <person name="Varghese N."/>
            <person name="Submissions S."/>
        </authorList>
    </citation>
    <scope>NUCLEOTIDE SEQUENCE [LARGE SCALE GENOMIC DNA]</scope>
    <source>
        <strain evidence="5">JC23</strain>
    </source>
</reference>
<proteinExistence type="predicted"/>
<gene>
    <name evidence="4" type="ORF">SAMN05877842_103122</name>
</gene>